<evidence type="ECO:0000313" key="1">
    <source>
        <dbReference type="EMBL" id="OBK19162.1"/>
    </source>
</evidence>
<organism evidence="1 2">
    <name type="scientific">Mycobacterium asiaticum</name>
    <dbReference type="NCBI Taxonomy" id="1790"/>
    <lineage>
        <taxon>Bacteria</taxon>
        <taxon>Bacillati</taxon>
        <taxon>Actinomycetota</taxon>
        <taxon>Actinomycetes</taxon>
        <taxon>Mycobacteriales</taxon>
        <taxon>Mycobacteriaceae</taxon>
        <taxon>Mycobacterium</taxon>
    </lineage>
</organism>
<name>A0A1A3NFH5_MYCAS</name>
<dbReference type="Proteomes" id="UP000093629">
    <property type="component" value="Unassembled WGS sequence"/>
</dbReference>
<dbReference type="GO" id="GO:0032259">
    <property type="term" value="P:methylation"/>
    <property type="evidence" value="ECO:0007669"/>
    <property type="project" value="UniProtKB-KW"/>
</dbReference>
<dbReference type="AlphaFoldDB" id="A0A1A3NFH5"/>
<proteinExistence type="predicted"/>
<reference evidence="1 2" key="1">
    <citation type="submission" date="2016-06" db="EMBL/GenBank/DDBJ databases">
        <authorList>
            <person name="Kjaerup R.B."/>
            <person name="Dalgaard T.S."/>
            <person name="Juul-Madsen H.R."/>
        </authorList>
    </citation>
    <scope>NUCLEOTIDE SEQUENCE [LARGE SCALE GENOMIC DNA]</scope>
    <source>
        <strain evidence="1 2">1245139.5</strain>
    </source>
</reference>
<comment type="caution">
    <text evidence="1">The sequence shown here is derived from an EMBL/GenBank/DDBJ whole genome shotgun (WGS) entry which is preliminary data.</text>
</comment>
<dbReference type="SUPFAM" id="SSF53335">
    <property type="entry name" value="S-adenosyl-L-methionine-dependent methyltransferases"/>
    <property type="match status" value="1"/>
</dbReference>
<keyword evidence="1" id="KW-0489">Methyltransferase</keyword>
<dbReference type="InterPro" id="IPR029063">
    <property type="entry name" value="SAM-dependent_MTases_sf"/>
</dbReference>
<dbReference type="EMBL" id="LZLQ01000018">
    <property type="protein sequence ID" value="OBK19162.1"/>
    <property type="molecule type" value="Genomic_DNA"/>
</dbReference>
<keyword evidence="2" id="KW-1185">Reference proteome</keyword>
<dbReference type="Gene3D" id="3.40.50.150">
    <property type="entry name" value="Vaccinia Virus protein VP39"/>
    <property type="match status" value="1"/>
</dbReference>
<dbReference type="OrthoDB" id="9816424at2"/>
<dbReference type="GO" id="GO:0008168">
    <property type="term" value="F:methyltransferase activity"/>
    <property type="evidence" value="ECO:0007669"/>
    <property type="project" value="UniProtKB-KW"/>
</dbReference>
<protein>
    <submittedName>
        <fullName evidence="1">SAM-dependent methyltransferase</fullName>
    </submittedName>
</protein>
<sequence length="248" mass="28222">MLRELGPELGRVVTWAASDAPAPDGELGAIFAETPNVHKWLHYLPVYESALPRDRPVRMLEIGVARGGSLQMWRRFLHSESVIVGVDIEPDTAKFDDPSRQIHVRVGSQTDTEFLQRVVDEFGPFDVILDDGSHMNSHIVQSFRFLFPNGLASNGVYVVEDISANYWRPYRDDRMSFPDFTKWLIDAMHAHYQLARAEVFYRAGGEHRLRELKVPLATTLVEKVSFYDSIAVIHRADGQRTVPVSVFQ</sequence>
<evidence type="ECO:0000313" key="2">
    <source>
        <dbReference type="Proteomes" id="UP000093629"/>
    </source>
</evidence>
<dbReference type="Pfam" id="PF13578">
    <property type="entry name" value="Methyltransf_24"/>
    <property type="match status" value="1"/>
</dbReference>
<accession>A0A1A3NFH5</accession>
<gene>
    <name evidence="1" type="ORF">A5636_19450</name>
</gene>
<keyword evidence="1" id="KW-0808">Transferase</keyword>